<dbReference type="PANTHER" id="PTHR39624">
    <property type="entry name" value="PROTEIN INVOLVED IN RIMO-MEDIATED BETA-METHYLTHIOLATION OF RIBOSOMAL PROTEIN S12 YCAO"/>
    <property type="match status" value="1"/>
</dbReference>
<dbReference type="SUPFAM" id="SSF82784">
    <property type="entry name" value="OsmC-like"/>
    <property type="match status" value="1"/>
</dbReference>
<evidence type="ECO:0000313" key="1">
    <source>
        <dbReference type="EMBL" id="MFD2244645.1"/>
    </source>
</evidence>
<dbReference type="Pfam" id="PF02566">
    <property type="entry name" value="OsmC"/>
    <property type="match status" value="1"/>
</dbReference>
<dbReference type="GO" id="GO:0004601">
    <property type="term" value="F:peroxidase activity"/>
    <property type="evidence" value="ECO:0007669"/>
    <property type="project" value="UniProtKB-KW"/>
</dbReference>
<dbReference type="Gene3D" id="3.30.300.20">
    <property type="match status" value="1"/>
</dbReference>
<dbReference type="InterPro" id="IPR003718">
    <property type="entry name" value="OsmC/Ohr_fam"/>
</dbReference>
<keyword evidence="1" id="KW-0560">Oxidoreductase</keyword>
<proteinExistence type="predicted"/>
<comment type="caution">
    <text evidence="1">The sequence shown here is derived from an EMBL/GenBank/DDBJ whole genome shotgun (WGS) entry which is preliminary data.</text>
</comment>
<gene>
    <name evidence="1" type="ORF">ACFSKP_00170</name>
</gene>
<keyword evidence="1" id="KW-0575">Peroxidase</keyword>
<dbReference type="Proteomes" id="UP001597374">
    <property type="component" value="Unassembled WGS sequence"/>
</dbReference>
<sequence length="139" mass="15801">MSRVKVSVDKESSLKAEIEVAGQTLVIDESDKEIAGPDPYDYILSAIGSCAAITLHMYAKHKQWPLDRVEIKLKHERKHADDCEHCELDEARLTQVVKHVKLYGDLDEKQRQRLKQISDRCPVQKTLVAGITVKSILEH</sequence>
<organism evidence="1 2">
    <name type="scientific">Pontibacter ruber</name>
    <dbReference type="NCBI Taxonomy" id="1343895"/>
    <lineage>
        <taxon>Bacteria</taxon>
        <taxon>Pseudomonadati</taxon>
        <taxon>Bacteroidota</taxon>
        <taxon>Cytophagia</taxon>
        <taxon>Cytophagales</taxon>
        <taxon>Hymenobacteraceae</taxon>
        <taxon>Pontibacter</taxon>
    </lineage>
</organism>
<dbReference type="EMBL" id="JBHUIM010000001">
    <property type="protein sequence ID" value="MFD2244645.1"/>
    <property type="molecule type" value="Genomic_DNA"/>
</dbReference>
<dbReference type="InterPro" id="IPR015946">
    <property type="entry name" value="KH_dom-like_a/b"/>
</dbReference>
<protein>
    <submittedName>
        <fullName evidence="1">OsmC family protein</fullName>
        <ecNumber evidence="1">1.11.1.-</ecNumber>
    </submittedName>
</protein>
<dbReference type="InterPro" id="IPR036102">
    <property type="entry name" value="OsmC/Ohrsf"/>
</dbReference>
<accession>A0ABW5CUJ4</accession>
<evidence type="ECO:0000313" key="2">
    <source>
        <dbReference type="Proteomes" id="UP001597374"/>
    </source>
</evidence>
<dbReference type="RefSeq" id="WP_250430003.1">
    <property type="nucleotide sequence ID" value="NZ_JALPRR010000002.1"/>
</dbReference>
<reference evidence="2" key="1">
    <citation type="journal article" date="2019" name="Int. J. Syst. Evol. Microbiol.">
        <title>The Global Catalogue of Microorganisms (GCM) 10K type strain sequencing project: providing services to taxonomists for standard genome sequencing and annotation.</title>
        <authorList>
            <consortium name="The Broad Institute Genomics Platform"/>
            <consortium name="The Broad Institute Genome Sequencing Center for Infectious Disease"/>
            <person name="Wu L."/>
            <person name="Ma J."/>
        </authorList>
    </citation>
    <scope>NUCLEOTIDE SEQUENCE [LARGE SCALE GENOMIC DNA]</scope>
    <source>
        <strain evidence="2">CGMCC 4.1782</strain>
    </source>
</reference>
<keyword evidence="2" id="KW-1185">Reference proteome</keyword>
<name>A0ABW5CUJ4_9BACT</name>
<dbReference type="PANTHER" id="PTHR39624:SF2">
    <property type="entry name" value="OSMC-LIKE PROTEIN"/>
    <property type="match status" value="1"/>
</dbReference>
<dbReference type="EC" id="1.11.1.-" evidence="1"/>